<dbReference type="PRINTS" id="PR00059">
    <property type="entry name" value="RIBOSOMALL6"/>
</dbReference>
<comment type="similarity">
    <text evidence="1 4 5">Belongs to the universal ribosomal protein uL6 family.</text>
</comment>
<comment type="function">
    <text evidence="4 6">This protein binds to the 23S rRNA, and is important in its secondary structure. It is located near the subunit interface in the base of the L7/L12 stalk, and near the tRNA binding site of the peptidyltransferase center.</text>
</comment>
<dbReference type="PIRSF" id="PIRSF002162">
    <property type="entry name" value="Ribosomal_L6"/>
    <property type="match status" value="1"/>
</dbReference>
<dbReference type="HAMAP" id="MF_01365_B">
    <property type="entry name" value="Ribosomal_uL6_B"/>
    <property type="match status" value="1"/>
</dbReference>
<accession>A0A1F8H9K4</accession>
<dbReference type="GO" id="GO:0022625">
    <property type="term" value="C:cytosolic large ribosomal subunit"/>
    <property type="evidence" value="ECO:0007669"/>
    <property type="project" value="UniProtKB-UniRule"/>
</dbReference>
<gene>
    <name evidence="4" type="primary">rplF</name>
    <name evidence="8" type="ORF">A3G51_03655</name>
</gene>
<keyword evidence="3 4" id="KW-0687">Ribonucleoprotein</keyword>
<dbReference type="SUPFAM" id="SSF56053">
    <property type="entry name" value="Ribosomal protein L6"/>
    <property type="match status" value="2"/>
</dbReference>
<dbReference type="GO" id="GO:0003735">
    <property type="term" value="F:structural constituent of ribosome"/>
    <property type="evidence" value="ECO:0007669"/>
    <property type="project" value="UniProtKB-UniRule"/>
</dbReference>
<dbReference type="InterPro" id="IPR000702">
    <property type="entry name" value="Ribosomal_uL6-like"/>
</dbReference>
<name>A0A1F8H9K4_9BACT</name>
<dbReference type="Gene3D" id="3.90.930.12">
    <property type="entry name" value="Ribosomal protein L6, alpha-beta domain"/>
    <property type="match status" value="2"/>
</dbReference>
<keyword evidence="4 6" id="KW-0694">RNA-binding</keyword>
<dbReference type="PANTHER" id="PTHR11655:SF14">
    <property type="entry name" value="LARGE RIBOSOMAL SUBUNIT PROTEIN UL6M"/>
    <property type="match status" value="1"/>
</dbReference>
<feature type="domain" description="Large ribosomal subunit protein uL6 alpha-beta" evidence="7">
    <location>
        <begin position="89"/>
        <end position="161"/>
    </location>
</feature>
<organism evidence="8 9">
    <name type="scientific">Candidatus Yanofskybacteria bacterium RIFCSPLOWO2_12_FULL_43_11b</name>
    <dbReference type="NCBI Taxonomy" id="1802710"/>
    <lineage>
        <taxon>Bacteria</taxon>
        <taxon>Candidatus Yanofskyibacteriota</taxon>
    </lineage>
</organism>
<evidence type="ECO:0000256" key="2">
    <source>
        <dbReference type="ARBA" id="ARBA00022980"/>
    </source>
</evidence>
<evidence type="ECO:0000313" key="9">
    <source>
        <dbReference type="Proteomes" id="UP000177745"/>
    </source>
</evidence>
<dbReference type="GO" id="GO:0002181">
    <property type="term" value="P:cytoplasmic translation"/>
    <property type="evidence" value="ECO:0007669"/>
    <property type="project" value="TreeGrafter"/>
</dbReference>
<dbReference type="NCBIfam" id="TIGR03654">
    <property type="entry name" value="L6_bact"/>
    <property type="match status" value="1"/>
</dbReference>
<dbReference type="InterPro" id="IPR019906">
    <property type="entry name" value="Ribosomal_uL6_bac-type"/>
</dbReference>
<evidence type="ECO:0000259" key="7">
    <source>
        <dbReference type="Pfam" id="PF00347"/>
    </source>
</evidence>
<dbReference type="PANTHER" id="PTHR11655">
    <property type="entry name" value="60S/50S RIBOSOMAL PROTEIN L6/L9"/>
    <property type="match status" value="1"/>
</dbReference>
<evidence type="ECO:0000256" key="6">
    <source>
        <dbReference type="RuleBase" id="RU003870"/>
    </source>
</evidence>
<dbReference type="Proteomes" id="UP000177745">
    <property type="component" value="Unassembled WGS sequence"/>
</dbReference>
<evidence type="ECO:0000256" key="1">
    <source>
        <dbReference type="ARBA" id="ARBA00009356"/>
    </source>
</evidence>
<evidence type="ECO:0000313" key="8">
    <source>
        <dbReference type="EMBL" id="OGN33718.1"/>
    </source>
</evidence>
<keyword evidence="4 6" id="KW-0699">rRNA-binding</keyword>
<evidence type="ECO:0000256" key="4">
    <source>
        <dbReference type="HAMAP-Rule" id="MF_01365"/>
    </source>
</evidence>
<comment type="caution">
    <text evidence="8">The sequence shown here is derived from an EMBL/GenBank/DDBJ whole genome shotgun (WGS) entry which is preliminary data.</text>
</comment>
<comment type="subunit">
    <text evidence="4">Part of the 50S ribosomal subunit.</text>
</comment>
<protein>
    <recommendedName>
        <fullName evidence="4">Large ribosomal subunit protein uL6</fullName>
    </recommendedName>
</protein>
<proteinExistence type="inferred from homology"/>
<evidence type="ECO:0000256" key="3">
    <source>
        <dbReference type="ARBA" id="ARBA00023274"/>
    </source>
</evidence>
<evidence type="ECO:0000256" key="5">
    <source>
        <dbReference type="RuleBase" id="RU003869"/>
    </source>
</evidence>
<feature type="domain" description="Large ribosomal subunit protein uL6 alpha-beta" evidence="7">
    <location>
        <begin position="11"/>
        <end position="80"/>
    </location>
</feature>
<dbReference type="InterPro" id="IPR020040">
    <property type="entry name" value="Ribosomal_uL6_a/b-dom"/>
</dbReference>
<dbReference type="FunFam" id="3.90.930.12:FF:000001">
    <property type="entry name" value="50S ribosomal protein L6"/>
    <property type="match status" value="1"/>
</dbReference>
<sequence length="178" mass="19401">MSKIGKKSIKIPKDVQIKMDNGLVLVKGPRGELRRFIPGDVDLNIEGDELKVIPKNKEDSATWGLASALIKNMIKGVNEGFETVMEFQGVGYKAAVKGNDLELGLGFSHPITVKAPEGITFKAEKNVIRVQGMDNELVGKVAAEIRSWRKPEPYKGSGIRYQGEIIKRKAGKKAVAAG</sequence>
<keyword evidence="2 4" id="KW-0689">Ribosomal protein</keyword>
<dbReference type="AlphaFoldDB" id="A0A1F8H9K4"/>
<reference evidence="8 9" key="1">
    <citation type="journal article" date="2016" name="Nat. Commun.">
        <title>Thousands of microbial genomes shed light on interconnected biogeochemical processes in an aquifer system.</title>
        <authorList>
            <person name="Anantharaman K."/>
            <person name="Brown C.T."/>
            <person name="Hug L.A."/>
            <person name="Sharon I."/>
            <person name="Castelle C.J."/>
            <person name="Probst A.J."/>
            <person name="Thomas B.C."/>
            <person name="Singh A."/>
            <person name="Wilkins M.J."/>
            <person name="Karaoz U."/>
            <person name="Brodie E.L."/>
            <person name="Williams K.H."/>
            <person name="Hubbard S.S."/>
            <person name="Banfield J.F."/>
        </authorList>
    </citation>
    <scope>NUCLEOTIDE SEQUENCE [LARGE SCALE GENOMIC DNA]</scope>
</reference>
<dbReference type="EMBL" id="MGKY01000012">
    <property type="protein sequence ID" value="OGN33718.1"/>
    <property type="molecule type" value="Genomic_DNA"/>
</dbReference>
<dbReference type="Pfam" id="PF00347">
    <property type="entry name" value="Ribosomal_L6"/>
    <property type="match status" value="2"/>
</dbReference>
<dbReference type="InterPro" id="IPR036789">
    <property type="entry name" value="Ribosomal_uL6-like_a/b-dom_sf"/>
</dbReference>
<dbReference type="GO" id="GO:0019843">
    <property type="term" value="F:rRNA binding"/>
    <property type="evidence" value="ECO:0007669"/>
    <property type="project" value="UniProtKB-UniRule"/>
</dbReference>